<dbReference type="OMA" id="CTIFGER"/>
<feature type="domain" description="X8" evidence="6">
    <location>
        <begin position="22"/>
        <end position="105"/>
    </location>
</feature>
<keyword evidence="2" id="KW-0472">Membrane</keyword>
<dbReference type="Gramene" id="ESQ30843">
    <property type="protein sequence ID" value="ESQ30843"/>
    <property type="gene ID" value="EUTSA_v10011991mg"/>
</dbReference>
<keyword evidence="2" id="KW-0325">Glycoprotein</keyword>
<feature type="signal peptide" evidence="5">
    <location>
        <begin position="1"/>
        <end position="21"/>
    </location>
</feature>
<dbReference type="SMART" id="SM00768">
    <property type="entry name" value="X8"/>
    <property type="match status" value="1"/>
</dbReference>
<evidence type="ECO:0000313" key="8">
    <source>
        <dbReference type="Proteomes" id="UP000030689"/>
    </source>
</evidence>
<keyword evidence="3 5" id="KW-0732">Signal</keyword>
<dbReference type="Gene3D" id="1.20.58.1040">
    <property type="match status" value="1"/>
</dbReference>
<dbReference type="eggNOG" id="ENOG502S230">
    <property type="taxonomic scope" value="Eukaryota"/>
</dbReference>
<evidence type="ECO:0000259" key="6">
    <source>
        <dbReference type="SMART" id="SM00768"/>
    </source>
</evidence>
<gene>
    <name evidence="7" type="ORF">EUTSA_v10011991mg</name>
</gene>
<evidence type="ECO:0000313" key="7">
    <source>
        <dbReference type="EMBL" id="ESQ30843.1"/>
    </source>
</evidence>
<dbReference type="GO" id="GO:0005886">
    <property type="term" value="C:plasma membrane"/>
    <property type="evidence" value="ECO:0007669"/>
    <property type="project" value="UniProtKB-SubCell"/>
</dbReference>
<sequence length="109" mass="12359">MANAHLCLFFIIFLYLFFGHGYWCVAKPATKNKKLLEIIKFACSEVDCKIISKGGPCYSPNDLLNHASVAMNLYYQAQGRHYWNCYFGGSGIIAITDPSSGNCIYKFRR</sequence>
<comment type="subcellular location">
    <subcellularLocation>
        <location evidence="1">Cell membrane</location>
        <topology evidence="1">Lipid-anchor</topology>
        <topology evidence="1">GPI-anchor</topology>
    </subcellularLocation>
</comment>
<dbReference type="PANTHER" id="PTHR31044:SF96">
    <property type="entry name" value="X8 DOMAIN-CONTAINING PROTEIN"/>
    <property type="match status" value="1"/>
</dbReference>
<dbReference type="PANTHER" id="PTHR31044">
    <property type="entry name" value="BETA-1,3 GLUCANASE"/>
    <property type="match status" value="1"/>
</dbReference>
<dbReference type="AlphaFoldDB" id="V4KTZ5"/>
<dbReference type="GO" id="GO:0009506">
    <property type="term" value="C:plasmodesma"/>
    <property type="evidence" value="ECO:0007669"/>
    <property type="project" value="UniProtKB-ARBA"/>
</dbReference>
<keyword evidence="2" id="KW-0336">GPI-anchor</keyword>
<accession>V4KTZ5</accession>
<evidence type="ECO:0000256" key="1">
    <source>
        <dbReference type="ARBA" id="ARBA00004609"/>
    </source>
</evidence>
<keyword evidence="4" id="KW-0449">Lipoprotein</keyword>
<name>V4KTZ5_EUTSA</name>
<evidence type="ECO:0000256" key="4">
    <source>
        <dbReference type="ARBA" id="ARBA00023288"/>
    </source>
</evidence>
<dbReference type="Pfam" id="PF07983">
    <property type="entry name" value="X8"/>
    <property type="match status" value="1"/>
</dbReference>
<keyword evidence="8" id="KW-1185">Reference proteome</keyword>
<evidence type="ECO:0000256" key="3">
    <source>
        <dbReference type="ARBA" id="ARBA00022729"/>
    </source>
</evidence>
<protein>
    <recommendedName>
        <fullName evidence="6">X8 domain-containing protein</fullName>
    </recommendedName>
</protein>
<dbReference type="EMBL" id="KI517809">
    <property type="protein sequence ID" value="ESQ30843.1"/>
    <property type="molecule type" value="Genomic_DNA"/>
</dbReference>
<proteinExistence type="predicted"/>
<dbReference type="KEGG" id="eus:EUTSA_v10011991mg"/>
<evidence type="ECO:0000256" key="5">
    <source>
        <dbReference type="SAM" id="SignalP"/>
    </source>
</evidence>
<organism evidence="7 8">
    <name type="scientific">Eutrema salsugineum</name>
    <name type="common">Saltwater cress</name>
    <name type="synonym">Sisymbrium salsugineum</name>
    <dbReference type="NCBI Taxonomy" id="72664"/>
    <lineage>
        <taxon>Eukaryota</taxon>
        <taxon>Viridiplantae</taxon>
        <taxon>Streptophyta</taxon>
        <taxon>Embryophyta</taxon>
        <taxon>Tracheophyta</taxon>
        <taxon>Spermatophyta</taxon>
        <taxon>Magnoliopsida</taxon>
        <taxon>eudicotyledons</taxon>
        <taxon>Gunneridae</taxon>
        <taxon>Pentapetalae</taxon>
        <taxon>rosids</taxon>
        <taxon>malvids</taxon>
        <taxon>Brassicales</taxon>
        <taxon>Brassicaceae</taxon>
        <taxon>Eutremeae</taxon>
        <taxon>Eutrema</taxon>
    </lineage>
</organism>
<reference evidence="7 8" key="1">
    <citation type="journal article" date="2013" name="Front. Plant Sci.">
        <title>The Reference Genome of the Halophytic Plant Eutrema salsugineum.</title>
        <authorList>
            <person name="Yang R."/>
            <person name="Jarvis D.E."/>
            <person name="Chen H."/>
            <person name="Beilstein M.A."/>
            <person name="Grimwood J."/>
            <person name="Jenkins J."/>
            <person name="Shu S."/>
            <person name="Prochnik S."/>
            <person name="Xin M."/>
            <person name="Ma C."/>
            <person name="Schmutz J."/>
            <person name="Wing R.A."/>
            <person name="Mitchell-Olds T."/>
            <person name="Schumaker K.S."/>
            <person name="Wang X."/>
        </authorList>
    </citation>
    <scope>NUCLEOTIDE SEQUENCE [LARGE SCALE GENOMIC DNA]</scope>
</reference>
<dbReference type="InterPro" id="IPR044788">
    <property type="entry name" value="X8_dom_prot"/>
</dbReference>
<dbReference type="Proteomes" id="UP000030689">
    <property type="component" value="Unassembled WGS sequence"/>
</dbReference>
<feature type="chain" id="PRO_5004722601" description="X8 domain-containing protein" evidence="5">
    <location>
        <begin position="22"/>
        <end position="109"/>
    </location>
</feature>
<dbReference type="GO" id="GO:0098552">
    <property type="term" value="C:side of membrane"/>
    <property type="evidence" value="ECO:0007669"/>
    <property type="project" value="UniProtKB-KW"/>
</dbReference>
<evidence type="ECO:0000256" key="2">
    <source>
        <dbReference type="ARBA" id="ARBA00022622"/>
    </source>
</evidence>
<dbReference type="STRING" id="72664.V4KTZ5"/>
<dbReference type="InterPro" id="IPR012946">
    <property type="entry name" value="X8"/>
</dbReference>